<dbReference type="InterPro" id="IPR036390">
    <property type="entry name" value="WH_DNA-bd_sf"/>
</dbReference>
<dbReference type="InterPro" id="IPR036388">
    <property type="entry name" value="WH-like_DNA-bd_sf"/>
</dbReference>
<sequence>MTLQQLHYIIEIAKSGSITAAAERLFISQPSLSKAVKEMEQELGILILKRSRHGIAFTAQGLELLSYAYRVTEQMDGLYSHFLGEEETSSLALSISSQHYMFPTDALQQMITSLDESITSYAITLREGYTSEVIEDVLTQRSQIGILYLSHGNERFLTRLFHQKGIIFTPLGEYTPQIYIRKGHPLSSRTSVSIHELKKYPYIQYDQRSDSEQYSEEIVFADKVSTKQIFVTDRSGMLSVIRTTDAFNIGTGCICPDMVGEDIISIPISGCFDTMTIGRIHLRNAILDEAVQQYIACLDEALRRCHPV</sequence>
<dbReference type="SUPFAM" id="SSF46785">
    <property type="entry name" value="Winged helix' DNA-binding domain"/>
    <property type="match status" value="1"/>
</dbReference>
<dbReference type="CDD" id="cd05466">
    <property type="entry name" value="PBP2_LTTR_substrate"/>
    <property type="match status" value="1"/>
</dbReference>
<evidence type="ECO:0000256" key="2">
    <source>
        <dbReference type="ARBA" id="ARBA00023015"/>
    </source>
</evidence>
<keyword evidence="4" id="KW-0804">Transcription</keyword>
<dbReference type="PANTHER" id="PTHR30346:SF0">
    <property type="entry name" value="HCA OPERON TRANSCRIPTIONAL ACTIVATOR HCAR"/>
    <property type="match status" value="1"/>
</dbReference>
<dbReference type="PANTHER" id="PTHR30346">
    <property type="entry name" value="TRANSCRIPTIONAL DUAL REGULATOR HCAR-RELATED"/>
    <property type="match status" value="1"/>
</dbReference>
<evidence type="ECO:0000259" key="5">
    <source>
        <dbReference type="PROSITE" id="PS50931"/>
    </source>
</evidence>
<dbReference type="InterPro" id="IPR005119">
    <property type="entry name" value="LysR_subst-bd"/>
</dbReference>
<keyword evidence="2" id="KW-0805">Transcription regulation</keyword>
<dbReference type="Pfam" id="PF00126">
    <property type="entry name" value="HTH_1"/>
    <property type="match status" value="1"/>
</dbReference>
<dbReference type="Gene3D" id="3.40.190.290">
    <property type="match status" value="1"/>
</dbReference>
<dbReference type="Gene3D" id="1.10.10.10">
    <property type="entry name" value="Winged helix-like DNA-binding domain superfamily/Winged helix DNA-binding domain"/>
    <property type="match status" value="1"/>
</dbReference>
<evidence type="ECO:0000256" key="1">
    <source>
        <dbReference type="ARBA" id="ARBA00009437"/>
    </source>
</evidence>
<feature type="domain" description="HTH lysR-type" evidence="5">
    <location>
        <begin position="1"/>
        <end position="58"/>
    </location>
</feature>
<name>A0ABS2GJB7_9FIRM</name>
<dbReference type="RefSeq" id="WP_205088231.1">
    <property type="nucleotide sequence ID" value="NZ_JACJLA010000016.1"/>
</dbReference>
<accession>A0ABS2GJB7</accession>
<dbReference type="EMBL" id="JACJLA010000016">
    <property type="protein sequence ID" value="MBM6913279.1"/>
    <property type="molecule type" value="Genomic_DNA"/>
</dbReference>
<evidence type="ECO:0000256" key="3">
    <source>
        <dbReference type="ARBA" id="ARBA00023125"/>
    </source>
</evidence>
<comment type="similarity">
    <text evidence="1">Belongs to the LysR transcriptional regulatory family.</text>
</comment>
<dbReference type="InterPro" id="IPR000847">
    <property type="entry name" value="LysR_HTH_N"/>
</dbReference>
<comment type="caution">
    <text evidence="6">The sequence shown here is derived from an EMBL/GenBank/DDBJ whole genome shotgun (WGS) entry which is preliminary data.</text>
</comment>
<keyword evidence="7" id="KW-1185">Reference proteome</keyword>
<dbReference type="Proteomes" id="UP000707138">
    <property type="component" value="Unassembled WGS sequence"/>
</dbReference>
<keyword evidence="3" id="KW-0238">DNA-binding</keyword>
<dbReference type="SUPFAM" id="SSF53850">
    <property type="entry name" value="Periplasmic binding protein-like II"/>
    <property type="match status" value="1"/>
</dbReference>
<dbReference type="PROSITE" id="PS50931">
    <property type="entry name" value="HTH_LYSR"/>
    <property type="match status" value="1"/>
</dbReference>
<evidence type="ECO:0000256" key="4">
    <source>
        <dbReference type="ARBA" id="ARBA00023163"/>
    </source>
</evidence>
<evidence type="ECO:0000313" key="7">
    <source>
        <dbReference type="Proteomes" id="UP000707138"/>
    </source>
</evidence>
<organism evidence="6 7">
    <name type="scientific">Veillonella magna</name>
    <dbReference type="NCBI Taxonomy" id="464322"/>
    <lineage>
        <taxon>Bacteria</taxon>
        <taxon>Bacillati</taxon>
        <taxon>Bacillota</taxon>
        <taxon>Negativicutes</taxon>
        <taxon>Veillonellales</taxon>
        <taxon>Veillonellaceae</taxon>
        <taxon>Veillonella</taxon>
    </lineage>
</organism>
<evidence type="ECO:0000313" key="6">
    <source>
        <dbReference type="EMBL" id="MBM6913279.1"/>
    </source>
</evidence>
<gene>
    <name evidence="6" type="ORF">H6A01_08095</name>
</gene>
<dbReference type="Pfam" id="PF03466">
    <property type="entry name" value="LysR_substrate"/>
    <property type="match status" value="1"/>
</dbReference>
<proteinExistence type="inferred from homology"/>
<dbReference type="PRINTS" id="PR00039">
    <property type="entry name" value="HTHLYSR"/>
</dbReference>
<reference evidence="6 7" key="1">
    <citation type="journal article" date="2021" name="Sci. Rep.">
        <title>The distribution of antibiotic resistance genes in chicken gut microbiota commensals.</title>
        <authorList>
            <person name="Juricova H."/>
            <person name="Matiasovicova J."/>
            <person name="Kubasova T."/>
            <person name="Cejkova D."/>
            <person name="Rychlik I."/>
        </authorList>
    </citation>
    <scope>NUCLEOTIDE SEQUENCE [LARGE SCALE GENOMIC DNA]</scope>
    <source>
        <strain evidence="6 7">An537</strain>
    </source>
</reference>
<protein>
    <submittedName>
        <fullName evidence="6">LysR family transcriptional regulator</fullName>
    </submittedName>
</protein>